<keyword evidence="1" id="KW-0472">Membrane</keyword>
<feature type="transmembrane region" description="Helical" evidence="1">
    <location>
        <begin position="12"/>
        <end position="33"/>
    </location>
</feature>
<keyword evidence="1" id="KW-1133">Transmembrane helix</keyword>
<proteinExistence type="predicted"/>
<organism evidence="2 3">
    <name type="scientific">Candidatus Nomurabacteria bacterium GW2011_GWC2_41_8</name>
    <dbReference type="NCBI Taxonomy" id="1618755"/>
    <lineage>
        <taxon>Bacteria</taxon>
        <taxon>Candidatus Nomuraibacteriota</taxon>
    </lineage>
</organism>
<evidence type="ECO:0000256" key="1">
    <source>
        <dbReference type="SAM" id="Phobius"/>
    </source>
</evidence>
<evidence type="ECO:0000313" key="3">
    <source>
        <dbReference type="Proteomes" id="UP000033949"/>
    </source>
</evidence>
<evidence type="ECO:0000313" key="2">
    <source>
        <dbReference type="EMBL" id="KKS23920.1"/>
    </source>
</evidence>
<sequence length="83" mass="9833">MDLVLQSQVFFFISSVGFVMLWILTAIFLFYLIRATNTFSRIMDKIEKNIDNVGDTTKELLEDVRDSAVFNFLFRKKRKSRKD</sequence>
<dbReference type="EMBL" id="LCCC01000016">
    <property type="protein sequence ID" value="KKS23920.1"/>
    <property type="molecule type" value="Genomic_DNA"/>
</dbReference>
<comment type="caution">
    <text evidence="2">The sequence shown here is derived from an EMBL/GenBank/DDBJ whole genome shotgun (WGS) entry which is preliminary data.</text>
</comment>
<protein>
    <submittedName>
        <fullName evidence="2">Uncharacterized protein</fullName>
    </submittedName>
</protein>
<reference evidence="2 3" key="1">
    <citation type="journal article" date="2015" name="Nature">
        <title>rRNA introns, odd ribosomes, and small enigmatic genomes across a large radiation of phyla.</title>
        <authorList>
            <person name="Brown C.T."/>
            <person name="Hug L.A."/>
            <person name="Thomas B.C."/>
            <person name="Sharon I."/>
            <person name="Castelle C.J."/>
            <person name="Singh A."/>
            <person name="Wilkins M.J."/>
            <person name="Williams K.H."/>
            <person name="Banfield J.F."/>
        </authorList>
    </citation>
    <scope>NUCLEOTIDE SEQUENCE [LARGE SCALE GENOMIC DNA]</scope>
</reference>
<accession>A0A0G0XGA1</accession>
<dbReference type="Proteomes" id="UP000033949">
    <property type="component" value="Unassembled WGS sequence"/>
</dbReference>
<dbReference type="AlphaFoldDB" id="A0A0G0XGA1"/>
<keyword evidence="1" id="KW-0812">Transmembrane</keyword>
<name>A0A0G0XGA1_9BACT</name>
<gene>
    <name evidence="2" type="ORF">UU82_C0016G0002</name>
</gene>